<dbReference type="Gene3D" id="3.30.565.10">
    <property type="entry name" value="Histidine kinase-like ATPase, C-terminal domain"/>
    <property type="match status" value="1"/>
</dbReference>
<feature type="region of interest" description="Disordered" evidence="1">
    <location>
        <begin position="406"/>
        <end position="447"/>
    </location>
</feature>
<reference evidence="2" key="1">
    <citation type="submission" date="2023-07" db="EMBL/GenBank/DDBJ databases">
        <title>Genome content predicts the carbon catabolic preferences of heterotrophic bacteria.</title>
        <authorList>
            <person name="Gralka M."/>
        </authorList>
    </citation>
    <scope>NUCLEOTIDE SEQUENCE</scope>
    <source>
        <strain evidence="2">4G09</strain>
    </source>
</reference>
<feature type="compositionally biased region" description="Basic and acidic residues" evidence="1">
    <location>
        <begin position="423"/>
        <end position="444"/>
    </location>
</feature>
<keyword evidence="2" id="KW-0547">Nucleotide-binding</keyword>
<dbReference type="InterPro" id="IPR036890">
    <property type="entry name" value="HATPase_C_sf"/>
</dbReference>
<keyword evidence="3" id="KW-1185">Reference proteome</keyword>
<gene>
    <name evidence="2" type="ORF">Q8W34_04510</name>
</gene>
<evidence type="ECO:0000256" key="1">
    <source>
        <dbReference type="SAM" id="MobiDB-lite"/>
    </source>
</evidence>
<dbReference type="SUPFAM" id="SSF55874">
    <property type="entry name" value="ATPase domain of HSP90 chaperone/DNA topoisomerase II/histidine kinase"/>
    <property type="match status" value="1"/>
</dbReference>
<name>A0ABT9FAR7_9GAMM</name>
<keyword evidence="2" id="KW-0067">ATP-binding</keyword>
<dbReference type="EMBL" id="JAUYVT010000002">
    <property type="protein sequence ID" value="MDP2563881.1"/>
    <property type="molecule type" value="Genomic_DNA"/>
</dbReference>
<dbReference type="Proteomes" id="UP001177212">
    <property type="component" value="Unassembled WGS sequence"/>
</dbReference>
<protein>
    <submittedName>
        <fullName evidence="2">ATP-binding protein</fullName>
    </submittedName>
</protein>
<accession>A0ABT9FAR7</accession>
<dbReference type="Pfam" id="PF13589">
    <property type="entry name" value="HATPase_c_3"/>
    <property type="match status" value="1"/>
</dbReference>
<proteinExistence type="predicted"/>
<comment type="caution">
    <text evidence="2">The sequence shown here is derived from an EMBL/GenBank/DDBJ whole genome shotgun (WGS) entry which is preliminary data.</text>
</comment>
<sequence>MDIDIGFNAGRICDAISKIGYEPYTAIMDLVDNSVTAEAKCISVSLNLREGKSLKSRNSVISYMIVDDGIGMDENGIKNAFSIGSDDKLYKNDSLSKYGLGLKSAGLSLGSKISIVSKKNGRLSKKYVFDSIKIKKKNKFYIEPIELTESETTLFNDLIKSKSGTIVLIEGCENVNQASPKSTLEKLKKRLGVTYFSFLNNSDPLKILVRALPHGKEEPFIHIKPRDMLFLDDENFKENYHPDKYDYFSPYLALDEDWQLTGLDGKSLPPIRIKAVVFPQATLATKKSPLEIEKKKLIAQYEISKDNKGFFIYRNGRLIRWGDALDNIVTKDDINLRVRMDLKSCHDDVLHVDVTKQRLEIDDENKQRLEAIVNKAISTAKSVRVDCQSFLKSDVTEGRAFTATLDNVTEDDPEENTSNSDEYLVRRSQSAEEGEKAKETFKESDTEDDNEDFKKIIYSPKVTYGQVWEPYYDAKEGVFVGINKNHPFYEEFLSRFSEGSVERIVAEALIFSVGLAERNTKDHFTDVDADILKRVFRKYHKNIDNWLSEWSSENYSLKDE</sequence>
<dbReference type="RefSeq" id="WP_305471344.1">
    <property type="nucleotide sequence ID" value="NZ_JAUYVT010000002.1"/>
</dbReference>
<evidence type="ECO:0000313" key="3">
    <source>
        <dbReference type="Proteomes" id="UP001177212"/>
    </source>
</evidence>
<evidence type="ECO:0000313" key="2">
    <source>
        <dbReference type="EMBL" id="MDP2563881.1"/>
    </source>
</evidence>
<dbReference type="GO" id="GO:0005524">
    <property type="term" value="F:ATP binding"/>
    <property type="evidence" value="ECO:0007669"/>
    <property type="project" value="UniProtKB-KW"/>
</dbReference>
<organism evidence="2 3">
    <name type="scientific">Pseudoalteromonas marina</name>
    <dbReference type="NCBI Taxonomy" id="267375"/>
    <lineage>
        <taxon>Bacteria</taxon>
        <taxon>Pseudomonadati</taxon>
        <taxon>Pseudomonadota</taxon>
        <taxon>Gammaproteobacteria</taxon>
        <taxon>Alteromonadales</taxon>
        <taxon>Pseudoalteromonadaceae</taxon>
        <taxon>Pseudoalteromonas</taxon>
    </lineage>
</organism>